<feature type="domain" description="NAD-dependent epimerase/dehydratase" evidence="11">
    <location>
        <begin position="5"/>
        <end position="253"/>
    </location>
</feature>
<dbReference type="SUPFAM" id="SSF51735">
    <property type="entry name" value="NAD(P)-binding Rossmann-fold domains"/>
    <property type="match status" value="1"/>
</dbReference>
<dbReference type="Gene3D" id="3.90.25.10">
    <property type="entry name" value="UDP-galactose 4-epimerase, domain 1"/>
    <property type="match status" value="1"/>
</dbReference>
<dbReference type="EC" id="5.1.3.2" evidence="5 10"/>
<gene>
    <name evidence="12" type="ORF">NIES37_18820</name>
</gene>
<reference evidence="12 13" key="1">
    <citation type="submission" date="2017-06" db="EMBL/GenBank/DDBJ databases">
        <title>Genome sequencing of cyanobaciteial culture collection at National Institute for Environmental Studies (NIES).</title>
        <authorList>
            <person name="Hirose Y."/>
            <person name="Shimura Y."/>
            <person name="Fujisawa T."/>
            <person name="Nakamura Y."/>
            <person name="Kawachi M."/>
        </authorList>
    </citation>
    <scope>NUCLEOTIDE SEQUENCE [LARGE SCALE GENOMIC DNA]</scope>
    <source>
        <strain evidence="12 13">NIES-37</strain>
    </source>
</reference>
<dbReference type="Pfam" id="PF01370">
    <property type="entry name" value="Epimerase"/>
    <property type="match status" value="1"/>
</dbReference>
<evidence type="ECO:0000313" key="13">
    <source>
        <dbReference type="Proteomes" id="UP000218785"/>
    </source>
</evidence>
<comment type="pathway">
    <text evidence="3 10">Carbohydrate metabolism; galactose metabolism.</text>
</comment>
<dbReference type="InterPro" id="IPR001509">
    <property type="entry name" value="Epimerase_deHydtase"/>
</dbReference>
<dbReference type="NCBIfam" id="TIGR01179">
    <property type="entry name" value="galE"/>
    <property type="match status" value="1"/>
</dbReference>
<dbReference type="GO" id="GO:0033499">
    <property type="term" value="P:galactose catabolic process via UDP-galactose, Leloir pathway"/>
    <property type="evidence" value="ECO:0007669"/>
    <property type="project" value="TreeGrafter"/>
</dbReference>
<dbReference type="Gene3D" id="3.40.50.720">
    <property type="entry name" value="NAD(P)-binding Rossmann-like Domain"/>
    <property type="match status" value="1"/>
</dbReference>
<dbReference type="CDD" id="cd05247">
    <property type="entry name" value="UDP_G4E_1_SDR_e"/>
    <property type="match status" value="1"/>
</dbReference>
<comment type="similarity">
    <text evidence="4 10">Belongs to the NAD(P)-dependent epimerase/dehydratase family.</text>
</comment>
<dbReference type="AlphaFoldDB" id="A0A1Z4MWU4"/>
<sequence length="359" mass="39557">MKTKVLVTGGAGYIGSHVVRQLGEAGYDVVVYDNCSTGSPKAVLHGELIIGDLADTDRLYQVFAKHRFSAVLHFAASLIVPESVAHPLDYYSNNTRNTLNLLRCCHVLDVNQFIFSSTAAVYGEPEENPVTESTPTLPINPYGRSKLMSEWLIQDHSLASRMRYVTLRYFNVGGADPGGRLGQSLRNVTHLIAAACNAALKRQSEVKIFGTDFPTPDGTGIRDYIHVEDLASAHVDALRYLEAGGESQTLNCGYGKGYSVRQVIERVKAISGVDFPVIEAERRPGDPACVTACAEKISQVLGWQPQYNDLDTIVYTTLAWEMQQENLPSVTGNRQKLVLINKERPVRSKIAEIAYRLPQ</sequence>
<dbReference type="GO" id="GO:0003978">
    <property type="term" value="F:UDP-glucose 4-epimerase activity"/>
    <property type="evidence" value="ECO:0007669"/>
    <property type="project" value="UniProtKB-UniRule"/>
</dbReference>
<keyword evidence="7 10" id="KW-0520">NAD</keyword>
<evidence type="ECO:0000256" key="1">
    <source>
        <dbReference type="ARBA" id="ARBA00000083"/>
    </source>
</evidence>
<evidence type="ECO:0000256" key="6">
    <source>
        <dbReference type="ARBA" id="ARBA00018569"/>
    </source>
</evidence>
<keyword evidence="8 10" id="KW-0413">Isomerase</keyword>
<evidence type="ECO:0000256" key="8">
    <source>
        <dbReference type="ARBA" id="ARBA00023235"/>
    </source>
</evidence>
<evidence type="ECO:0000256" key="2">
    <source>
        <dbReference type="ARBA" id="ARBA00001911"/>
    </source>
</evidence>
<evidence type="ECO:0000259" key="11">
    <source>
        <dbReference type="Pfam" id="PF01370"/>
    </source>
</evidence>
<dbReference type="InterPro" id="IPR036291">
    <property type="entry name" value="NAD(P)-bd_dom_sf"/>
</dbReference>
<evidence type="ECO:0000313" key="12">
    <source>
        <dbReference type="EMBL" id="BAY97934.1"/>
    </source>
</evidence>
<comment type="cofactor">
    <cofactor evidence="2 10">
        <name>NAD(+)</name>
        <dbReference type="ChEBI" id="CHEBI:57540"/>
    </cofactor>
</comment>
<name>A0A1Z4MWU4_9CYAN</name>
<accession>A0A1Z4MWU4</accession>
<evidence type="ECO:0000256" key="4">
    <source>
        <dbReference type="ARBA" id="ARBA00007637"/>
    </source>
</evidence>
<evidence type="ECO:0000256" key="9">
    <source>
        <dbReference type="ARBA" id="ARBA00023277"/>
    </source>
</evidence>
<dbReference type="PANTHER" id="PTHR43725:SF53">
    <property type="entry name" value="UDP-ARABINOSE 4-EPIMERASE 1"/>
    <property type="match status" value="1"/>
</dbReference>
<comment type="subunit">
    <text evidence="10">Homodimer.</text>
</comment>
<evidence type="ECO:0000256" key="3">
    <source>
        <dbReference type="ARBA" id="ARBA00004947"/>
    </source>
</evidence>
<dbReference type="KEGG" id="ttq:NIES37_18820"/>
<dbReference type="InterPro" id="IPR005886">
    <property type="entry name" value="UDP_G4E"/>
</dbReference>
<proteinExistence type="inferred from homology"/>
<evidence type="ECO:0000256" key="7">
    <source>
        <dbReference type="ARBA" id="ARBA00023027"/>
    </source>
</evidence>
<comment type="catalytic activity">
    <reaction evidence="1 10">
        <text>UDP-alpha-D-glucose = UDP-alpha-D-galactose</text>
        <dbReference type="Rhea" id="RHEA:22168"/>
        <dbReference type="ChEBI" id="CHEBI:58885"/>
        <dbReference type="ChEBI" id="CHEBI:66914"/>
        <dbReference type="EC" id="5.1.3.2"/>
    </reaction>
</comment>
<protein>
    <recommendedName>
        <fullName evidence="6 10">UDP-glucose 4-epimerase</fullName>
        <ecNumber evidence="5 10">5.1.3.2</ecNumber>
    </recommendedName>
</protein>
<keyword evidence="9 10" id="KW-0119">Carbohydrate metabolism</keyword>
<evidence type="ECO:0000256" key="5">
    <source>
        <dbReference type="ARBA" id="ARBA00013189"/>
    </source>
</evidence>
<dbReference type="EMBL" id="AP018248">
    <property type="protein sequence ID" value="BAY97934.1"/>
    <property type="molecule type" value="Genomic_DNA"/>
</dbReference>
<dbReference type="RefSeq" id="WP_096574987.1">
    <property type="nucleotide sequence ID" value="NZ_CAWNJS010000001.1"/>
</dbReference>
<dbReference type="UniPathway" id="UPA00214"/>
<keyword evidence="13" id="KW-1185">Reference proteome</keyword>
<dbReference type="Proteomes" id="UP000218785">
    <property type="component" value="Chromosome"/>
</dbReference>
<evidence type="ECO:0000256" key="10">
    <source>
        <dbReference type="RuleBase" id="RU366046"/>
    </source>
</evidence>
<organism evidence="12 13">
    <name type="scientific">Tolypothrix tenuis PCC 7101</name>
    <dbReference type="NCBI Taxonomy" id="231146"/>
    <lineage>
        <taxon>Bacteria</taxon>
        <taxon>Bacillati</taxon>
        <taxon>Cyanobacteriota</taxon>
        <taxon>Cyanophyceae</taxon>
        <taxon>Nostocales</taxon>
        <taxon>Tolypothrichaceae</taxon>
        <taxon>Tolypothrix</taxon>
    </lineage>
</organism>
<dbReference type="PANTHER" id="PTHR43725">
    <property type="entry name" value="UDP-GLUCOSE 4-EPIMERASE"/>
    <property type="match status" value="1"/>
</dbReference>